<dbReference type="OrthoDB" id="9816422at2"/>
<sequence>MRVIIHSASRGTLLDYNGFFGWAFFSHDSGDVLAHVKAKQTARTFVDEPDARAFLERLGGVSNADSEELFPTDLSFVQVDTDAEYAPVVVCVAAGVPSWTAPDLKPVAPCRFVAHTADVGHTLVIGTVGAGKTAFLSHPRAAETK</sequence>
<accession>B1Z6X0</accession>
<gene>
    <name evidence="1" type="ordered locus">BamMC406_6797</name>
</gene>
<reference evidence="2" key="1">
    <citation type="submission" date="2008-04" db="EMBL/GenBank/DDBJ databases">
        <title>Complete sequence of plasmid 1 of Burkholderia ambifaria MC40-6.</title>
        <authorList>
            <person name="Copeland A."/>
            <person name="Lucas S."/>
            <person name="Lapidus A."/>
            <person name="Glavina del Rio T."/>
            <person name="Dalin E."/>
            <person name="Tice H."/>
            <person name="Pitluck S."/>
            <person name="Chain P."/>
            <person name="Malfatti S."/>
            <person name="Shin M."/>
            <person name="Vergez L."/>
            <person name="Lang D."/>
            <person name="Schmutz J."/>
            <person name="Larimer F."/>
            <person name="Land M."/>
            <person name="Hauser L."/>
            <person name="Kyrpides N."/>
            <person name="Lykidis A."/>
            <person name="Ramette A."/>
            <person name="Konstantinidis K."/>
            <person name="Tiedje J."/>
            <person name="Richardson P."/>
        </authorList>
    </citation>
    <scope>NUCLEOTIDE SEQUENCE [LARGE SCALE GENOMIC DNA]</scope>
    <source>
        <strain evidence="2">MC40-6</strain>
        <plasmid evidence="2">Plasmid pBMC401</plasmid>
    </source>
</reference>
<dbReference type="RefSeq" id="WP_012367429.1">
    <property type="nucleotide sequence ID" value="NC_010553.1"/>
</dbReference>
<dbReference type="Proteomes" id="UP000001680">
    <property type="component" value="Plasmid pBMC401"/>
</dbReference>
<keyword evidence="1" id="KW-0614">Plasmid</keyword>
<organism evidence="1 2">
    <name type="scientific">Burkholderia ambifaria (strain MC40-6)</name>
    <dbReference type="NCBI Taxonomy" id="398577"/>
    <lineage>
        <taxon>Bacteria</taxon>
        <taxon>Pseudomonadati</taxon>
        <taxon>Pseudomonadota</taxon>
        <taxon>Betaproteobacteria</taxon>
        <taxon>Burkholderiales</taxon>
        <taxon>Burkholderiaceae</taxon>
        <taxon>Burkholderia</taxon>
        <taxon>Burkholderia cepacia complex</taxon>
    </lineage>
</organism>
<dbReference type="KEGG" id="bac:BamMC406_6797"/>
<protein>
    <submittedName>
        <fullName evidence="1">Uncharacterized protein</fullName>
    </submittedName>
</protein>
<name>B1Z6X0_BURA4</name>
<dbReference type="HOGENOM" id="CLU_1783210_0_0_4"/>
<dbReference type="AlphaFoldDB" id="B1Z6X0"/>
<dbReference type="EMBL" id="CP001028">
    <property type="protein sequence ID" value="ACB69197.1"/>
    <property type="molecule type" value="Genomic_DNA"/>
</dbReference>
<evidence type="ECO:0000313" key="2">
    <source>
        <dbReference type="Proteomes" id="UP000001680"/>
    </source>
</evidence>
<evidence type="ECO:0000313" key="1">
    <source>
        <dbReference type="EMBL" id="ACB69197.1"/>
    </source>
</evidence>
<geneLocation type="plasmid" evidence="1 2">
    <name>pBMC401</name>
</geneLocation>
<proteinExistence type="predicted"/>